<organism evidence="1 2">
    <name type="scientific">Candidatus Gemmiger avicola</name>
    <dbReference type="NCBI Taxonomy" id="2838605"/>
    <lineage>
        <taxon>Bacteria</taxon>
        <taxon>Bacillati</taxon>
        <taxon>Bacillota</taxon>
        <taxon>Clostridia</taxon>
        <taxon>Eubacteriales</taxon>
        <taxon>Gemmiger</taxon>
    </lineage>
</organism>
<protein>
    <submittedName>
        <fullName evidence="1">DUF551 domain-containing protein</fullName>
    </submittedName>
</protein>
<dbReference type="EMBL" id="DWYG01000013">
    <property type="protein sequence ID" value="HJB41110.1"/>
    <property type="molecule type" value="Genomic_DNA"/>
</dbReference>
<sequence>RVRPIDADRIVEVAKHAWNEWNLAMATQDTNRGVNKVLKKQELCKAVEGVADACPTIDPESLRPQWIPVTQRLPEAEEEVLAFCKCGKGGYVCEAFFIPKGTYREDSGYYFEWECCEEYNEERDDYEINPGWYERIHNWDDYGCVAIQDMVMYWMPLPKKPESDGYADDIR</sequence>
<reference evidence="1" key="1">
    <citation type="journal article" date="2021" name="PeerJ">
        <title>Extensive microbial diversity within the chicken gut microbiome revealed by metagenomics and culture.</title>
        <authorList>
            <person name="Gilroy R."/>
            <person name="Ravi A."/>
            <person name="Getino M."/>
            <person name="Pursley I."/>
            <person name="Horton D.L."/>
            <person name="Alikhan N.F."/>
            <person name="Baker D."/>
            <person name="Gharbi K."/>
            <person name="Hall N."/>
            <person name="Watson M."/>
            <person name="Adriaenssens E.M."/>
            <person name="Foster-Nyarko E."/>
            <person name="Jarju S."/>
            <person name="Secka A."/>
            <person name="Antonio M."/>
            <person name="Oren A."/>
            <person name="Chaudhuri R.R."/>
            <person name="La Ragione R."/>
            <person name="Hildebrand F."/>
            <person name="Pallen M.J."/>
        </authorList>
    </citation>
    <scope>NUCLEOTIDE SEQUENCE</scope>
    <source>
        <strain evidence="1">ChiBcec8-13705</strain>
    </source>
</reference>
<comment type="caution">
    <text evidence="1">The sequence shown here is derived from an EMBL/GenBank/DDBJ whole genome shotgun (WGS) entry which is preliminary data.</text>
</comment>
<reference evidence="1" key="2">
    <citation type="submission" date="2021-04" db="EMBL/GenBank/DDBJ databases">
        <authorList>
            <person name="Gilroy R."/>
        </authorList>
    </citation>
    <scope>NUCLEOTIDE SEQUENCE</scope>
    <source>
        <strain evidence="1">ChiBcec8-13705</strain>
    </source>
</reference>
<proteinExistence type="predicted"/>
<evidence type="ECO:0000313" key="2">
    <source>
        <dbReference type="Proteomes" id="UP000886803"/>
    </source>
</evidence>
<evidence type="ECO:0000313" key="1">
    <source>
        <dbReference type="EMBL" id="HJB41110.1"/>
    </source>
</evidence>
<accession>A0A9D2M5C9</accession>
<dbReference type="Proteomes" id="UP000886803">
    <property type="component" value="Unassembled WGS sequence"/>
</dbReference>
<name>A0A9D2M5C9_9FIRM</name>
<feature type="non-terminal residue" evidence="1">
    <location>
        <position position="1"/>
    </location>
</feature>
<dbReference type="AlphaFoldDB" id="A0A9D2M5C9"/>
<gene>
    <name evidence="1" type="ORF">H9945_01260</name>
</gene>